<dbReference type="GO" id="GO:0000981">
    <property type="term" value="F:DNA-binding transcription factor activity, RNA polymerase II-specific"/>
    <property type="evidence" value="ECO:0007669"/>
    <property type="project" value="TreeGrafter"/>
</dbReference>
<reference evidence="11" key="1">
    <citation type="submission" date="2025-08" db="UniProtKB">
        <authorList>
            <consortium name="Ensembl"/>
        </authorList>
    </citation>
    <scope>IDENTIFICATION</scope>
</reference>
<evidence type="ECO:0000313" key="12">
    <source>
        <dbReference type="Proteomes" id="UP000694568"/>
    </source>
</evidence>
<reference evidence="11" key="2">
    <citation type="submission" date="2025-09" db="UniProtKB">
        <authorList>
            <consortium name="Ensembl"/>
        </authorList>
    </citation>
    <scope>IDENTIFICATION</scope>
</reference>
<evidence type="ECO:0008006" key="13">
    <source>
        <dbReference type="Google" id="ProtNLM"/>
    </source>
</evidence>
<dbReference type="FunFam" id="3.30.710.10:FF:000273">
    <property type="entry name" value="Hypermethylated in cancer 1-like"/>
    <property type="match status" value="1"/>
</dbReference>
<keyword evidence="2" id="KW-0479">Metal-binding</keyword>
<dbReference type="InterPro" id="IPR030404">
    <property type="entry name" value="ZBTB40_BTB_POZ_dom"/>
</dbReference>
<evidence type="ECO:0000259" key="9">
    <source>
        <dbReference type="PROSITE" id="PS50097"/>
    </source>
</evidence>
<dbReference type="PANTHER" id="PTHR24394">
    <property type="entry name" value="ZINC FINGER PROTEIN"/>
    <property type="match status" value="1"/>
</dbReference>
<feature type="domain" description="BTB" evidence="9">
    <location>
        <begin position="25"/>
        <end position="88"/>
    </location>
</feature>
<dbReference type="CDD" id="cd18225">
    <property type="entry name" value="BTB_POZ_ZBTB40"/>
    <property type="match status" value="1"/>
</dbReference>
<dbReference type="FunFam" id="3.30.160.60:FF:000909">
    <property type="entry name" value="zinc finger and BTB domain-containing protein 40"/>
    <property type="match status" value="1"/>
</dbReference>
<evidence type="ECO:0000313" key="11">
    <source>
        <dbReference type="Ensembl" id="ENSSLUP00000031528.1"/>
    </source>
</evidence>
<dbReference type="PANTHER" id="PTHR24394:SF0">
    <property type="entry name" value="ZINC FINGER AND BTB DOMAIN-CONTAINING PROTEIN 40"/>
    <property type="match status" value="1"/>
</dbReference>
<dbReference type="PROSITE" id="PS50097">
    <property type="entry name" value="BTB"/>
    <property type="match status" value="1"/>
</dbReference>
<feature type="domain" description="C2H2-type" evidence="10">
    <location>
        <begin position="345"/>
        <end position="370"/>
    </location>
</feature>
<dbReference type="Gene3D" id="3.30.710.10">
    <property type="entry name" value="Potassium Channel Kv1.1, Chain A"/>
    <property type="match status" value="1"/>
</dbReference>
<name>A0A8C9YXG2_SANLU</name>
<evidence type="ECO:0000256" key="3">
    <source>
        <dbReference type="ARBA" id="ARBA00022737"/>
    </source>
</evidence>
<dbReference type="AlphaFoldDB" id="A0A8C9YXG2"/>
<feature type="compositionally biased region" description="Basic and acidic residues" evidence="8">
    <location>
        <begin position="152"/>
        <end position="172"/>
    </location>
</feature>
<dbReference type="Pfam" id="PF00096">
    <property type="entry name" value="zf-C2H2"/>
    <property type="match status" value="1"/>
</dbReference>
<evidence type="ECO:0000256" key="6">
    <source>
        <dbReference type="ARBA" id="ARBA00023242"/>
    </source>
</evidence>
<dbReference type="GO" id="GO:0005634">
    <property type="term" value="C:nucleus"/>
    <property type="evidence" value="ECO:0007669"/>
    <property type="project" value="UniProtKB-SubCell"/>
</dbReference>
<dbReference type="InterPro" id="IPR013087">
    <property type="entry name" value="Znf_C2H2_type"/>
</dbReference>
<evidence type="ECO:0000256" key="4">
    <source>
        <dbReference type="ARBA" id="ARBA00022771"/>
    </source>
</evidence>
<keyword evidence="3" id="KW-0677">Repeat</keyword>
<evidence type="ECO:0000256" key="8">
    <source>
        <dbReference type="SAM" id="MobiDB-lite"/>
    </source>
</evidence>
<dbReference type="SUPFAM" id="SSF57667">
    <property type="entry name" value="beta-beta-alpha zinc fingers"/>
    <property type="match status" value="1"/>
</dbReference>
<evidence type="ECO:0000256" key="5">
    <source>
        <dbReference type="ARBA" id="ARBA00022833"/>
    </source>
</evidence>
<dbReference type="Gene3D" id="3.30.160.60">
    <property type="entry name" value="Classic Zinc Finger"/>
    <property type="match status" value="3"/>
</dbReference>
<dbReference type="PROSITE" id="PS50157">
    <property type="entry name" value="ZINC_FINGER_C2H2_2"/>
    <property type="match status" value="2"/>
</dbReference>
<dbReference type="SUPFAM" id="SSF54695">
    <property type="entry name" value="POZ domain"/>
    <property type="match status" value="1"/>
</dbReference>
<keyword evidence="12" id="KW-1185">Reference proteome</keyword>
<proteinExistence type="predicted"/>
<keyword evidence="6" id="KW-0539">Nucleus</keyword>
<evidence type="ECO:0000259" key="10">
    <source>
        <dbReference type="PROSITE" id="PS50157"/>
    </source>
</evidence>
<dbReference type="SMART" id="SM00225">
    <property type="entry name" value="BTB"/>
    <property type="match status" value="1"/>
</dbReference>
<feature type="domain" description="C2H2-type" evidence="10">
    <location>
        <begin position="371"/>
        <end position="399"/>
    </location>
</feature>
<dbReference type="Ensembl" id="ENSSLUT00000032536.1">
    <property type="protein sequence ID" value="ENSSLUP00000031528.1"/>
    <property type="gene ID" value="ENSSLUG00000014096.1"/>
</dbReference>
<keyword evidence="4 7" id="KW-0863">Zinc-finger</keyword>
<feature type="region of interest" description="Disordered" evidence="8">
    <location>
        <begin position="246"/>
        <end position="283"/>
    </location>
</feature>
<sequence length="441" mass="49203">MMELPNYSSQLMQQLWALRKEGHFCDCTILVGDSPHRAHKLVLAASSMLFRSLLDGSDTISIDTAMVSSQEFGCLLDMVYTGKLPLGKHNVSRIVAAADSLQMFDVAVGFKNVLTTLVNQQVSVPVASTQTPSLSGINKAQSVNAEGSASPSKDDSAPDETELKAELKKEDGQSEEEDAEEPACKRVCTELSESSGQFQLLTMSKACFREFINIFERHKCTELPVSVYSVYRTVRERKIFENRMYQNSKEETEEDEKVKNDPTDSFSSPSSSSSSSSSSKPYSCRWCKRGFAYKCRMLAHVKRCAMSQECEQQCPQCPEKLPNQRALQRHRAEAHRSTARVKKKVACDLCGRTFSIELTRHVRTHTGDRPYVCRECGKGYSQASGLTVHLHTFHSKNTLSHSCCIVFLCVPWSSVMSASSSFPALPVWPNTRLLSTRVRTA</sequence>
<evidence type="ECO:0000256" key="2">
    <source>
        <dbReference type="ARBA" id="ARBA00022723"/>
    </source>
</evidence>
<protein>
    <recommendedName>
        <fullName evidence="13">Zinc finger and BTB domain containing 40</fullName>
    </recommendedName>
</protein>
<organism evidence="11 12">
    <name type="scientific">Sander lucioperca</name>
    <name type="common">Pike-perch</name>
    <name type="synonym">Perca lucioperca</name>
    <dbReference type="NCBI Taxonomy" id="283035"/>
    <lineage>
        <taxon>Eukaryota</taxon>
        <taxon>Metazoa</taxon>
        <taxon>Chordata</taxon>
        <taxon>Craniata</taxon>
        <taxon>Vertebrata</taxon>
        <taxon>Euteleostomi</taxon>
        <taxon>Actinopterygii</taxon>
        <taxon>Neopterygii</taxon>
        <taxon>Teleostei</taxon>
        <taxon>Neoteleostei</taxon>
        <taxon>Acanthomorphata</taxon>
        <taxon>Eupercaria</taxon>
        <taxon>Perciformes</taxon>
        <taxon>Percoidei</taxon>
        <taxon>Percidae</taxon>
        <taxon>Luciopercinae</taxon>
        <taxon>Sander</taxon>
    </lineage>
</organism>
<keyword evidence="5" id="KW-0862">Zinc</keyword>
<evidence type="ECO:0000256" key="1">
    <source>
        <dbReference type="ARBA" id="ARBA00004123"/>
    </source>
</evidence>
<feature type="region of interest" description="Disordered" evidence="8">
    <location>
        <begin position="140"/>
        <end position="183"/>
    </location>
</feature>
<dbReference type="InterPro" id="IPR036236">
    <property type="entry name" value="Znf_C2H2_sf"/>
</dbReference>
<dbReference type="InterPro" id="IPR000210">
    <property type="entry name" value="BTB/POZ_dom"/>
</dbReference>
<dbReference type="InterPro" id="IPR011333">
    <property type="entry name" value="SKP1/BTB/POZ_sf"/>
</dbReference>
<evidence type="ECO:0000256" key="7">
    <source>
        <dbReference type="PROSITE-ProRule" id="PRU00042"/>
    </source>
</evidence>
<comment type="subcellular location">
    <subcellularLocation>
        <location evidence="1">Nucleus</location>
    </subcellularLocation>
</comment>
<dbReference type="GO" id="GO:0008270">
    <property type="term" value="F:zinc ion binding"/>
    <property type="evidence" value="ECO:0007669"/>
    <property type="project" value="UniProtKB-KW"/>
</dbReference>
<accession>A0A8C9YXG2</accession>
<dbReference type="Proteomes" id="UP000694568">
    <property type="component" value="Unplaced"/>
</dbReference>
<feature type="compositionally biased region" description="Low complexity" evidence="8">
    <location>
        <begin position="265"/>
        <end position="279"/>
    </location>
</feature>
<dbReference type="PROSITE" id="PS00028">
    <property type="entry name" value="ZINC_FINGER_C2H2_1"/>
    <property type="match status" value="2"/>
</dbReference>
<dbReference type="SMART" id="SM00355">
    <property type="entry name" value="ZnF_C2H2"/>
    <property type="match status" value="4"/>
</dbReference>
<dbReference type="GeneTree" id="ENSGT00930000151052"/>
<dbReference type="Pfam" id="PF00651">
    <property type="entry name" value="BTB"/>
    <property type="match status" value="1"/>
</dbReference>